<protein>
    <submittedName>
        <fullName evidence="3">Uncharacterized protein</fullName>
    </submittedName>
</protein>
<keyword evidence="4" id="KW-1185">Reference proteome</keyword>
<dbReference type="EMBL" id="BONZ01000006">
    <property type="protein sequence ID" value="GIH12254.1"/>
    <property type="molecule type" value="Genomic_DNA"/>
</dbReference>
<keyword evidence="2" id="KW-0812">Transmembrane</keyword>
<comment type="caution">
    <text evidence="3">The sequence shown here is derived from an EMBL/GenBank/DDBJ whole genome shotgun (WGS) entry which is preliminary data.</text>
</comment>
<evidence type="ECO:0000256" key="2">
    <source>
        <dbReference type="SAM" id="Phobius"/>
    </source>
</evidence>
<organism evidence="3 4">
    <name type="scientific">Rugosimonospora africana</name>
    <dbReference type="NCBI Taxonomy" id="556532"/>
    <lineage>
        <taxon>Bacteria</taxon>
        <taxon>Bacillati</taxon>
        <taxon>Actinomycetota</taxon>
        <taxon>Actinomycetes</taxon>
        <taxon>Micromonosporales</taxon>
        <taxon>Micromonosporaceae</taxon>
        <taxon>Rugosimonospora</taxon>
    </lineage>
</organism>
<gene>
    <name evidence="3" type="ORF">Raf01_04260</name>
</gene>
<dbReference type="Proteomes" id="UP000642748">
    <property type="component" value="Unassembled WGS sequence"/>
</dbReference>
<feature type="region of interest" description="Disordered" evidence="1">
    <location>
        <begin position="289"/>
        <end position="333"/>
    </location>
</feature>
<proteinExistence type="predicted"/>
<evidence type="ECO:0000313" key="3">
    <source>
        <dbReference type="EMBL" id="GIH12254.1"/>
    </source>
</evidence>
<keyword evidence="2" id="KW-1133">Transmembrane helix</keyword>
<name>A0A8J3QJQ9_9ACTN</name>
<dbReference type="RefSeq" id="WP_203915973.1">
    <property type="nucleotide sequence ID" value="NZ_BONZ01000006.1"/>
</dbReference>
<dbReference type="AlphaFoldDB" id="A0A8J3QJQ9"/>
<feature type="transmembrane region" description="Helical" evidence="2">
    <location>
        <begin position="23"/>
        <end position="42"/>
    </location>
</feature>
<evidence type="ECO:0000313" key="4">
    <source>
        <dbReference type="Proteomes" id="UP000642748"/>
    </source>
</evidence>
<reference evidence="3" key="1">
    <citation type="submission" date="2021-01" db="EMBL/GenBank/DDBJ databases">
        <title>Whole genome shotgun sequence of Rugosimonospora africana NBRC 104875.</title>
        <authorList>
            <person name="Komaki H."/>
            <person name="Tamura T."/>
        </authorList>
    </citation>
    <scope>NUCLEOTIDE SEQUENCE</scope>
    <source>
        <strain evidence="3">NBRC 104875</strain>
    </source>
</reference>
<accession>A0A8J3QJQ9</accession>
<keyword evidence="2" id="KW-0472">Membrane</keyword>
<feature type="compositionally biased region" description="Low complexity" evidence="1">
    <location>
        <begin position="317"/>
        <end position="333"/>
    </location>
</feature>
<evidence type="ECO:0000256" key="1">
    <source>
        <dbReference type="SAM" id="MobiDB-lite"/>
    </source>
</evidence>
<feature type="region of interest" description="Disordered" evidence="1">
    <location>
        <begin position="92"/>
        <end position="114"/>
    </location>
</feature>
<sequence length="333" mass="36434">MDEVSIVGHFVMHELLFDVREALTIWLGLVALTALVCVVLSLSSQRGRERRAARRAQRARRAALRHKRKELARAAARASRVAASDSTPTLVLTRVGDGGRTPVGAASSGTDGDRAADPVAELNRYAAEVAVAASRASVTAERRRQEWHAVHNAQQAAWSAYEAADRAARRAIEAAAFPLPADDDPALSADEAQRRERYLLRAATGAYHRGELTIEQLSAAMMHRNGWDPRLHPFEQDLILRCAGRSRLLRTYQGLSEIERTAWHQADMAAAARRSLNEEAFAAAMRVHRAQHPVPAPARRAPASTEDQGRATRPSPVARGRVGVQWGRGVTTP</sequence>